<comment type="caution">
    <text evidence="14">The sequence shown here is derived from an EMBL/GenBank/DDBJ whole genome shotgun (WGS) entry which is preliminary data.</text>
</comment>
<dbReference type="Pfam" id="PF01715">
    <property type="entry name" value="IPPT"/>
    <property type="match status" value="1"/>
</dbReference>
<keyword evidence="8 10" id="KW-0460">Magnesium</keyword>
<dbReference type="EMBL" id="JADKYY010000003">
    <property type="protein sequence ID" value="MBF5026730.1"/>
    <property type="molecule type" value="Genomic_DNA"/>
</dbReference>
<comment type="cofactor">
    <cofactor evidence="1 10">
        <name>Mg(2+)</name>
        <dbReference type="ChEBI" id="CHEBI:18420"/>
    </cofactor>
</comment>
<comment type="function">
    <text evidence="2 10 12">Catalyzes the transfer of a dimethylallyl group onto the adenine at position 37 in tRNAs that read codons beginning with uridine, leading to the formation of N6-(dimethylallyl)adenosine (i(6)A).</text>
</comment>
<sequence>MNTLISIIGPTASGKTSLALELAEKFGCPILSCDSRQFYREMPIGTAAPSLEEQRRARHYFVGHIGVEEPYSIGAYEKDALEKIQELFKMHSTLVLVGGSMMYEKAVIQGLHPLPAANAQNQEKLLALWQKEGLGALQNLLHSLDPIYSSKVDLQNPRRLLRAIDLIWQTGQSYTSLLKQTRPQRDFRVVRIGMQLERQLLYERIEQRVDQMIAQGLLGEVEALLPYRELQALNTVGYRELFPYLLGETTLKHAVEEIKKNTRRFAKRQLTWYRGEEDIHWVTPPQTFFNAQKILENLRIG</sequence>
<evidence type="ECO:0000256" key="10">
    <source>
        <dbReference type="HAMAP-Rule" id="MF_00185"/>
    </source>
</evidence>
<dbReference type="SUPFAM" id="SSF52540">
    <property type="entry name" value="P-loop containing nucleoside triphosphate hydrolases"/>
    <property type="match status" value="2"/>
</dbReference>
<evidence type="ECO:0000256" key="8">
    <source>
        <dbReference type="ARBA" id="ARBA00022842"/>
    </source>
</evidence>
<feature type="site" description="Interaction with substrate tRNA" evidence="10">
    <location>
        <position position="100"/>
    </location>
</feature>
<dbReference type="GO" id="GO:0005524">
    <property type="term" value="F:ATP binding"/>
    <property type="evidence" value="ECO:0007669"/>
    <property type="project" value="UniProtKB-UniRule"/>
</dbReference>
<organism evidence="14 15">
    <name type="scientific">Planobacterium oryzisoli</name>
    <dbReference type="NCBI Taxonomy" id="2771435"/>
    <lineage>
        <taxon>Bacteria</taxon>
        <taxon>Pseudomonadati</taxon>
        <taxon>Bacteroidota</taxon>
        <taxon>Flavobacteriia</taxon>
        <taxon>Flavobacteriales</taxon>
        <taxon>Weeksellaceae</taxon>
        <taxon>Chryseobacterium group</taxon>
        <taxon>Chryseobacterium</taxon>
    </lineage>
</organism>
<dbReference type="GO" id="GO:0006400">
    <property type="term" value="P:tRNA modification"/>
    <property type="evidence" value="ECO:0007669"/>
    <property type="project" value="TreeGrafter"/>
</dbReference>
<dbReference type="EC" id="2.5.1.75" evidence="10"/>
<feature type="binding site" evidence="10">
    <location>
        <begin position="9"/>
        <end position="16"/>
    </location>
    <ligand>
        <name>ATP</name>
        <dbReference type="ChEBI" id="CHEBI:30616"/>
    </ligand>
</feature>
<evidence type="ECO:0000256" key="5">
    <source>
        <dbReference type="ARBA" id="ARBA00022694"/>
    </source>
</evidence>
<evidence type="ECO:0000256" key="12">
    <source>
        <dbReference type="RuleBase" id="RU003784"/>
    </source>
</evidence>
<dbReference type="Gene3D" id="3.40.50.300">
    <property type="entry name" value="P-loop containing nucleotide triphosphate hydrolases"/>
    <property type="match status" value="1"/>
</dbReference>
<keyword evidence="6 10" id="KW-0547">Nucleotide-binding</keyword>
<evidence type="ECO:0000256" key="6">
    <source>
        <dbReference type="ARBA" id="ARBA00022741"/>
    </source>
</evidence>
<dbReference type="PANTHER" id="PTHR11088:SF60">
    <property type="entry name" value="TRNA DIMETHYLALLYLTRANSFERASE"/>
    <property type="match status" value="1"/>
</dbReference>
<dbReference type="RefSeq" id="WP_194738665.1">
    <property type="nucleotide sequence ID" value="NZ_JADKYY010000003.1"/>
</dbReference>
<comment type="caution">
    <text evidence="10">Lacks conserved residue(s) required for the propagation of feature annotation.</text>
</comment>
<protein>
    <recommendedName>
        <fullName evidence="10">tRNA dimethylallyltransferase</fullName>
        <ecNumber evidence="10">2.5.1.75</ecNumber>
    </recommendedName>
    <alternativeName>
        <fullName evidence="10">Dimethylallyl diphosphate:tRNA dimethylallyltransferase</fullName>
        <shortName evidence="10">DMAPP:tRNA dimethylallyltransferase</shortName>
        <shortName evidence="10">DMATase</shortName>
    </alternativeName>
    <alternativeName>
        <fullName evidence="10">Isopentenyl-diphosphate:tRNA isopentenyltransferase</fullName>
        <shortName evidence="10">IPP transferase</shortName>
        <shortName evidence="10">IPPT</shortName>
        <shortName evidence="10">IPTase</shortName>
    </alternativeName>
</protein>
<dbReference type="NCBIfam" id="TIGR00174">
    <property type="entry name" value="miaA"/>
    <property type="match status" value="1"/>
</dbReference>
<evidence type="ECO:0000256" key="4">
    <source>
        <dbReference type="ARBA" id="ARBA00022679"/>
    </source>
</evidence>
<accession>A0A930YUS6</accession>
<comment type="catalytic activity">
    <reaction evidence="9 10 11">
        <text>adenosine(37) in tRNA + dimethylallyl diphosphate = N(6)-dimethylallyladenosine(37) in tRNA + diphosphate</text>
        <dbReference type="Rhea" id="RHEA:26482"/>
        <dbReference type="Rhea" id="RHEA-COMP:10162"/>
        <dbReference type="Rhea" id="RHEA-COMP:10375"/>
        <dbReference type="ChEBI" id="CHEBI:33019"/>
        <dbReference type="ChEBI" id="CHEBI:57623"/>
        <dbReference type="ChEBI" id="CHEBI:74411"/>
        <dbReference type="ChEBI" id="CHEBI:74415"/>
        <dbReference type="EC" id="2.5.1.75"/>
    </reaction>
</comment>
<dbReference type="Gene3D" id="1.10.20.140">
    <property type="match status" value="1"/>
</dbReference>
<dbReference type="InterPro" id="IPR027417">
    <property type="entry name" value="P-loop_NTPase"/>
</dbReference>
<evidence type="ECO:0000256" key="9">
    <source>
        <dbReference type="ARBA" id="ARBA00049563"/>
    </source>
</evidence>
<name>A0A930YUS6_9FLAO</name>
<evidence type="ECO:0000256" key="2">
    <source>
        <dbReference type="ARBA" id="ARBA00003213"/>
    </source>
</evidence>
<evidence type="ECO:0000256" key="13">
    <source>
        <dbReference type="RuleBase" id="RU003785"/>
    </source>
</evidence>
<evidence type="ECO:0000256" key="7">
    <source>
        <dbReference type="ARBA" id="ARBA00022840"/>
    </source>
</evidence>
<evidence type="ECO:0000313" key="15">
    <source>
        <dbReference type="Proteomes" id="UP000694480"/>
    </source>
</evidence>
<feature type="binding site" evidence="10">
    <location>
        <begin position="11"/>
        <end position="16"/>
    </location>
    <ligand>
        <name>substrate</name>
    </ligand>
</feature>
<dbReference type="HAMAP" id="MF_00185">
    <property type="entry name" value="IPP_trans"/>
    <property type="match status" value="1"/>
</dbReference>
<reference evidence="14" key="1">
    <citation type="submission" date="2020-11" db="EMBL/GenBank/DDBJ databases">
        <title>Genome seq and assembly of Planobacterium sp.</title>
        <authorList>
            <person name="Chhetri G."/>
        </authorList>
    </citation>
    <scope>NUCLEOTIDE SEQUENCE</scope>
    <source>
        <strain evidence="14">GCR5</strain>
    </source>
</reference>
<keyword evidence="7 10" id="KW-0067">ATP-binding</keyword>
<dbReference type="GO" id="GO:0052381">
    <property type="term" value="F:tRNA dimethylallyltransferase activity"/>
    <property type="evidence" value="ECO:0007669"/>
    <property type="project" value="UniProtKB-UniRule"/>
</dbReference>
<keyword evidence="5 10" id="KW-0819">tRNA processing</keyword>
<dbReference type="InterPro" id="IPR018022">
    <property type="entry name" value="IPT"/>
</dbReference>
<feature type="region of interest" description="Interaction with substrate tRNA" evidence="10">
    <location>
        <begin position="34"/>
        <end position="37"/>
    </location>
</feature>
<comment type="similarity">
    <text evidence="3 10 13">Belongs to the IPP transferase family.</text>
</comment>
<evidence type="ECO:0000256" key="1">
    <source>
        <dbReference type="ARBA" id="ARBA00001946"/>
    </source>
</evidence>
<dbReference type="Proteomes" id="UP000694480">
    <property type="component" value="Unassembled WGS sequence"/>
</dbReference>
<gene>
    <name evidence="10 14" type="primary">miaA</name>
    <name evidence="14" type="ORF">IC612_02830</name>
</gene>
<dbReference type="PANTHER" id="PTHR11088">
    <property type="entry name" value="TRNA DIMETHYLALLYLTRANSFERASE"/>
    <property type="match status" value="1"/>
</dbReference>
<evidence type="ECO:0000256" key="3">
    <source>
        <dbReference type="ARBA" id="ARBA00005842"/>
    </source>
</evidence>
<keyword evidence="4 10" id="KW-0808">Transferase</keyword>
<evidence type="ECO:0000313" key="14">
    <source>
        <dbReference type="EMBL" id="MBF5026730.1"/>
    </source>
</evidence>
<evidence type="ECO:0000256" key="11">
    <source>
        <dbReference type="RuleBase" id="RU003783"/>
    </source>
</evidence>
<keyword evidence="15" id="KW-1185">Reference proteome</keyword>
<dbReference type="AlphaFoldDB" id="A0A930YUS6"/>
<dbReference type="InterPro" id="IPR039657">
    <property type="entry name" value="Dimethylallyltransferase"/>
</dbReference>
<proteinExistence type="inferred from homology"/>
<comment type="subunit">
    <text evidence="10">Monomer.</text>
</comment>